<evidence type="ECO:0000256" key="3">
    <source>
        <dbReference type="ARBA" id="ARBA00022679"/>
    </source>
</evidence>
<dbReference type="Proteomes" id="UP000147792">
    <property type="component" value="Segment"/>
</dbReference>
<keyword evidence="12" id="KW-0238">DNA-binding</keyword>
<dbReference type="GO" id="GO:0003677">
    <property type="term" value="F:DNA binding"/>
    <property type="evidence" value="ECO:0007669"/>
    <property type="project" value="UniProtKB-KW"/>
</dbReference>
<dbReference type="GO" id="GO:0004519">
    <property type="term" value="F:endonuclease activity"/>
    <property type="evidence" value="ECO:0007669"/>
    <property type="project" value="UniProtKB-KW"/>
</dbReference>
<dbReference type="SUPFAM" id="SSF55464">
    <property type="entry name" value="Origin of replication-binding domain, RBD-like"/>
    <property type="match status" value="1"/>
</dbReference>
<dbReference type="GO" id="GO:0005198">
    <property type="term" value="F:structural molecule activity"/>
    <property type="evidence" value="ECO:0007669"/>
    <property type="project" value="InterPro"/>
</dbReference>
<evidence type="ECO:0000256" key="7">
    <source>
        <dbReference type="ARBA" id="ARBA00022723"/>
    </source>
</evidence>
<evidence type="ECO:0000313" key="15">
    <source>
        <dbReference type="Proteomes" id="UP000147792"/>
    </source>
</evidence>
<reference evidence="14 15" key="1">
    <citation type="journal article" date="2013" name="Virus Res.">
        <title>Novel myco-like DNA viruses discovered in the faecal matter of various animals.</title>
        <authorList>
            <person name="Sikorski A."/>
            <person name="Massaro M."/>
            <person name="Kraberger S."/>
            <person name="Young L.M."/>
            <person name="Smalley D."/>
            <person name="Martin D.P."/>
            <person name="Varsani A."/>
        </authorList>
    </citation>
    <scope>NUCLEOTIDE SEQUENCE [LARGE SCALE GENOMIC DNA]</scope>
    <source>
        <strain evidence="14">As5</strain>
    </source>
</reference>
<proteinExistence type="predicted"/>
<evidence type="ECO:0000313" key="14">
    <source>
        <dbReference type="EMBL" id="AGU67667.1"/>
    </source>
</evidence>
<evidence type="ECO:0000256" key="11">
    <source>
        <dbReference type="ARBA" id="ARBA00023124"/>
    </source>
</evidence>
<evidence type="ECO:0000259" key="13">
    <source>
        <dbReference type="PROSITE" id="PS52020"/>
    </source>
</evidence>
<dbReference type="GO" id="GO:0006260">
    <property type="term" value="P:DNA replication"/>
    <property type="evidence" value="ECO:0007669"/>
    <property type="project" value="UniProtKB-KW"/>
</dbReference>
<evidence type="ECO:0000256" key="6">
    <source>
        <dbReference type="ARBA" id="ARBA00022722"/>
    </source>
</evidence>
<name>T1YRY5_9VIRU</name>
<organism evidence="14 15">
    <name type="scientific">Faeces associated gemycircularvirus 2</name>
    <dbReference type="NCBI Taxonomy" id="1391031"/>
    <lineage>
        <taxon>Viruses</taxon>
        <taxon>Monodnaviria</taxon>
        <taxon>Shotokuvirae</taxon>
        <taxon>Cressdnaviricota</taxon>
        <taxon>Repensiviricetes</taxon>
        <taxon>Geplafuvirales</taxon>
        <taxon>Genomoviridae</taxon>
        <taxon>Gemycircularvirus</taxon>
        <taxon>Gemycircularvirus porci2</taxon>
    </lineage>
</organism>
<dbReference type="GO" id="GO:0042025">
    <property type="term" value="C:host cell nucleus"/>
    <property type="evidence" value="ECO:0007669"/>
    <property type="project" value="UniProtKB-SubCell"/>
</dbReference>
<keyword evidence="6" id="KW-0540">Nuclease</keyword>
<feature type="domain" description="CRESS-DNA virus Rep endonuclease" evidence="13">
    <location>
        <begin position="8"/>
        <end position="113"/>
    </location>
</feature>
<protein>
    <submittedName>
        <fullName evidence="14">Replication associated protein</fullName>
    </submittedName>
</protein>
<dbReference type="InterPro" id="IPR001301">
    <property type="entry name" value="Gemini_AL1_CLV"/>
</dbReference>
<dbReference type="KEGG" id="vg:22284181"/>
<keyword evidence="2" id="KW-1048">Host nucleus</keyword>
<keyword evidence="9" id="KW-0255">Endonuclease</keyword>
<evidence type="ECO:0000256" key="10">
    <source>
        <dbReference type="ARBA" id="ARBA00022801"/>
    </source>
</evidence>
<comment type="subcellular location">
    <subcellularLocation>
        <location evidence="1">Host nucleus</location>
    </subcellularLocation>
</comment>
<dbReference type="GO" id="GO:0000166">
    <property type="term" value="F:nucleotide binding"/>
    <property type="evidence" value="ECO:0007669"/>
    <property type="project" value="UniProtKB-KW"/>
</dbReference>
<evidence type="ECO:0000256" key="5">
    <source>
        <dbReference type="ARBA" id="ARBA00022705"/>
    </source>
</evidence>
<keyword evidence="11" id="KW-0190">Covalent protein-DNA linkage</keyword>
<keyword evidence="7" id="KW-0479">Metal-binding</keyword>
<evidence type="ECO:0000256" key="12">
    <source>
        <dbReference type="ARBA" id="ARBA00023125"/>
    </source>
</evidence>
<evidence type="ECO:0000256" key="8">
    <source>
        <dbReference type="ARBA" id="ARBA00022741"/>
    </source>
</evidence>
<keyword evidence="8" id="KW-0547">Nucleotide-binding</keyword>
<evidence type="ECO:0000256" key="2">
    <source>
        <dbReference type="ARBA" id="ARBA00022562"/>
    </source>
</evidence>
<evidence type="ECO:0000256" key="1">
    <source>
        <dbReference type="ARBA" id="ARBA00004147"/>
    </source>
</evidence>
<evidence type="ECO:0000256" key="9">
    <source>
        <dbReference type="ARBA" id="ARBA00022759"/>
    </source>
</evidence>
<dbReference type="GO" id="GO:0016787">
    <property type="term" value="F:hydrolase activity"/>
    <property type="evidence" value="ECO:0007669"/>
    <property type="project" value="UniProtKB-KW"/>
</dbReference>
<keyword evidence="4" id="KW-0548">Nucleotidyltransferase</keyword>
<dbReference type="GO" id="GO:0016779">
    <property type="term" value="F:nucleotidyltransferase activity"/>
    <property type="evidence" value="ECO:0007669"/>
    <property type="project" value="UniProtKB-KW"/>
</dbReference>
<dbReference type="EMBL" id="KF371640">
    <property type="protein sequence ID" value="AGU67667.1"/>
    <property type="molecule type" value="Genomic_DNA"/>
</dbReference>
<dbReference type="OrthoDB" id="9195at10239"/>
<dbReference type="GO" id="GO:0046872">
    <property type="term" value="F:metal ion binding"/>
    <property type="evidence" value="ECO:0007669"/>
    <property type="project" value="UniProtKB-KW"/>
</dbReference>
<keyword evidence="10" id="KW-0378">Hydrolase</keyword>
<dbReference type="Gene3D" id="3.40.1310.20">
    <property type="match status" value="1"/>
</dbReference>
<sequence length="339" mass="38235">MPPKPAYFVQSRYVLLTYAQCGDLDAWAVNDHLSFLGAECIIGRELHADDGTHLHAFCDFSRKFRSRRSDVFDVGGRHPNVMPSFGRPEGGWDYATKDGDVCAGGLPRPSGRGVYEDVSSWSIIVSQESEGEFWECVARLDPKALCTNYGSLRAYANWKYRPAPVQYEHPAGIKFELGNVPELVVWRDIALGVDRERGILVIFGDTRLGKTLWARSIGPHIYTIGQMSGEVLLRDGPDADYAVFDDMRGGLEFFHGWKEWFGCQSVVTVKKLYRDPVQMPWGKPVVWLSNRDPREELRDGITNHTSMGKQAAIEGDIKWLDGNCIFVELDHAIFRANTE</sequence>
<keyword evidence="3" id="KW-0808">Transferase</keyword>
<keyword evidence="5" id="KW-0235">DNA replication</keyword>
<accession>T1YRY5</accession>
<dbReference type="PRINTS" id="PR00228">
    <property type="entry name" value="GEMCOATCLVL1"/>
</dbReference>
<evidence type="ECO:0000256" key="4">
    <source>
        <dbReference type="ARBA" id="ARBA00022695"/>
    </source>
</evidence>
<keyword evidence="15" id="KW-1185">Reference proteome</keyword>
<dbReference type="PROSITE" id="PS52020">
    <property type="entry name" value="CRESS_DNA_REP"/>
    <property type="match status" value="1"/>
</dbReference>
<dbReference type="InterPro" id="IPR049912">
    <property type="entry name" value="CRESS_DNA_REP"/>
</dbReference>
<dbReference type="RefSeq" id="YP_009109735.1">
    <property type="nucleotide sequence ID" value="NC_025738.1"/>
</dbReference>
<dbReference type="GeneID" id="22284181"/>